<feature type="region of interest" description="Disordered" evidence="1">
    <location>
        <begin position="62"/>
        <end position="83"/>
    </location>
</feature>
<feature type="region of interest" description="Disordered" evidence="1">
    <location>
        <begin position="144"/>
        <end position="176"/>
    </location>
</feature>
<evidence type="ECO:0000256" key="1">
    <source>
        <dbReference type="SAM" id="MobiDB-lite"/>
    </source>
</evidence>
<feature type="region of interest" description="Disordered" evidence="1">
    <location>
        <begin position="584"/>
        <end position="603"/>
    </location>
</feature>
<dbReference type="PANTHER" id="PTHR23330">
    <property type="entry name" value="P300 TRANSCRIPTIONAL COFACTOR JMY-RELATED"/>
    <property type="match status" value="1"/>
</dbReference>
<feature type="region of interest" description="Disordered" evidence="1">
    <location>
        <begin position="283"/>
        <end position="375"/>
    </location>
</feature>
<feature type="compositionally biased region" description="Basic and acidic residues" evidence="1">
    <location>
        <begin position="283"/>
        <end position="295"/>
    </location>
</feature>
<feature type="compositionally biased region" description="Low complexity" evidence="1">
    <location>
        <begin position="104"/>
        <end position="121"/>
    </location>
</feature>
<name>A0A1X6P9P6_PORUM</name>
<accession>A0A1X6P9P6</accession>
<protein>
    <submittedName>
        <fullName evidence="2">Uncharacterized protein</fullName>
    </submittedName>
</protein>
<feature type="region of interest" description="Disordered" evidence="1">
    <location>
        <begin position="1"/>
        <end position="31"/>
    </location>
</feature>
<gene>
    <name evidence="2" type="ORF">BU14_0144s0013</name>
</gene>
<feature type="compositionally biased region" description="Pro residues" evidence="1">
    <location>
        <begin position="70"/>
        <end position="83"/>
    </location>
</feature>
<keyword evidence="3" id="KW-1185">Reference proteome</keyword>
<evidence type="ECO:0000313" key="3">
    <source>
        <dbReference type="Proteomes" id="UP000218209"/>
    </source>
</evidence>
<feature type="region of interest" description="Disordered" evidence="1">
    <location>
        <begin position="515"/>
        <end position="535"/>
    </location>
</feature>
<proteinExistence type="predicted"/>
<evidence type="ECO:0000313" key="2">
    <source>
        <dbReference type="EMBL" id="OSX77547.1"/>
    </source>
</evidence>
<feature type="region of interest" description="Disordered" evidence="1">
    <location>
        <begin position="104"/>
        <end position="124"/>
    </location>
</feature>
<sequence length="819" mass="87139">MTRPPEPPLSALPTLTASSPLANPPPPPPLGRLLCALPPEAVLGRPRRRVLLLALDGPSPPALCASSAPLPSPAVPLPHPPAASPPPAAICALTSRSCSASSRMAGRSISASSSPSASQKDSSCDSKRLSVSWRVLRSARSSPRGLLRLADEPPPPLRPPPPPPAPPEPRGVAHSGLPINRPLLGWVDRGGACSRRAACVRFGLSHGTLASRFRYHHEPLPRRPAIGRGIGSSVAIEFRSRGVVHVSHERRADALKGSQRDGFDQPCADVVHLHRQEAFPLATHDRDAEVGERRPPGRGSTPTAPCDRGRTAVGGGRGSIVRRVGTSSGWQTPRPPCWHPGQSRYRQRGPPAEQHRRLPPRIARPADTSATTTEIPPTCGRCGVLDHFHHHVVSVKRPRPRGPPWWTVSPVGRGTERDVPKAACRSTRVTPRFAAAPLRHGCRLSPPEEGSGIQEARVGVARRRAVAVPMTTSAVVDDLTKTATVASTGINAAAVAGAAAAAAASTAAASFGDEYTVPAGQPTHRPSPTPPPLRQNRRRAVALTATLPPAPPAPRNVDAVALARGKTGGDRTTATPVIREPAVAAVTKRRMRERRSNSGHGGHNCAPGRCWSRLCQRCRVIDFAEPGNWPVQSQWEARVDCQCMHSGSDSQTRNSAKSRIQVFEEDHTALLASDRVVKGRQFAAQPRVNLTNTTNLAGLIANIPYIETKQCAAALTAAETNTNRRLTHCPTSVALLCGFVASPSRQFALGRRRSLRAGARRLVRSVPGTCGSSSGSEDEGIRNRKGVHIAGIRYRGGTRQLSAPWAVGSGTCWRRVDST</sequence>
<dbReference type="Proteomes" id="UP000218209">
    <property type="component" value="Unassembled WGS sequence"/>
</dbReference>
<feature type="compositionally biased region" description="Pro residues" evidence="1">
    <location>
        <begin position="152"/>
        <end position="169"/>
    </location>
</feature>
<dbReference type="PANTHER" id="PTHR23330:SF9">
    <property type="entry name" value="PROLINE-RICH PROTEIN 11"/>
    <property type="match status" value="1"/>
</dbReference>
<organism evidence="2 3">
    <name type="scientific">Porphyra umbilicalis</name>
    <name type="common">Purple laver</name>
    <name type="synonym">Red alga</name>
    <dbReference type="NCBI Taxonomy" id="2786"/>
    <lineage>
        <taxon>Eukaryota</taxon>
        <taxon>Rhodophyta</taxon>
        <taxon>Bangiophyceae</taxon>
        <taxon>Bangiales</taxon>
        <taxon>Bangiaceae</taxon>
        <taxon>Porphyra</taxon>
    </lineage>
</organism>
<reference evidence="2 3" key="1">
    <citation type="submission" date="2017-03" db="EMBL/GenBank/DDBJ databases">
        <title>WGS assembly of Porphyra umbilicalis.</title>
        <authorList>
            <person name="Brawley S.H."/>
            <person name="Blouin N.A."/>
            <person name="Ficko-Blean E."/>
            <person name="Wheeler G.L."/>
            <person name="Lohr M."/>
            <person name="Goodson H.V."/>
            <person name="Jenkins J.W."/>
            <person name="Blaby-Haas C.E."/>
            <person name="Helliwell K.E."/>
            <person name="Chan C."/>
            <person name="Marriage T."/>
            <person name="Bhattacharya D."/>
            <person name="Klein A.S."/>
            <person name="Badis Y."/>
            <person name="Brodie J."/>
            <person name="Cao Y."/>
            <person name="Collen J."/>
            <person name="Dittami S.M."/>
            <person name="Gachon C.M."/>
            <person name="Green B.R."/>
            <person name="Karpowicz S."/>
            <person name="Kim J.W."/>
            <person name="Kudahl U."/>
            <person name="Lin S."/>
            <person name="Michel G."/>
            <person name="Mittag M."/>
            <person name="Olson B.J."/>
            <person name="Pangilinan J."/>
            <person name="Peng Y."/>
            <person name="Qiu H."/>
            <person name="Shu S."/>
            <person name="Singer J.T."/>
            <person name="Smith A.G."/>
            <person name="Sprecher B.N."/>
            <person name="Wagner V."/>
            <person name="Wang W."/>
            <person name="Wang Z.-Y."/>
            <person name="Yan J."/>
            <person name="Yarish C."/>
            <person name="Zoeuner-Riek S."/>
            <person name="Zhuang Y."/>
            <person name="Zou Y."/>
            <person name="Lindquist E.A."/>
            <person name="Grimwood J."/>
            <person name="Barry K."/>
            <person name="Rokhsar D.S."/>
            <person name="Schmutz J."/>
            <person name="Stiller J.W."/>
            <person name="Grossman A.R."/>
            <person name="Prochnik S.E."/>
        </authorList>
    </citation>
    <scope>NUCLEOTIDE SEQUENCE [LARGE SCALE GENOMIC DNA]</scope>
    <source>
        <strain evidence="2">4086291</strain>
    </source>
</reference>
<feature type="compositionally biased region" description="Pro residues" evidence="1">
    <location>
        <begin position="1"/>
        <end position="10"/>
    </location>
</feature>
<feature type="compositionally biased region" description="Low complexity" evidence="1">
    <location>
        <begin position="319"/>
        <end position="329"/>
    </location>
</feature>
<dbReference type="EMBL" id="KV918835">
    <property type="protein sequence ID" value="OSX77547.1"/>
    <property type="molecule type" value="Genomic_DNA"/>
</dbReference>
<dbReference type="AlphaFoldDB" id="A0A1X6P9P6"/>